<feature type="domain" description="RCK C-terminal" evidence="2">
    <location>
        <begin position="136"/>
        <end position="220"/>
    </location>
</feature>
<dbReference type="AlphaFoldDB" id="A0A1Y6B9W9"/>
<dbReference type="Pfam" id="PF02080">
    <property type="entry name" value="TrkA_C"/>
    <property type="match status" value="1"/>
</dbReference>
<protein>
    <submittedName>
        <fullName evidence="3">Trk system potassium uptake protein TrkA</fullName>
    </submittedName>
</protein>
<evidence type="ECO:0000259" key="2">
    <source>
        <dbReference type="PROSITE" id="PS51202"/>
    </source>
</evidence>
<dbReference type="PROSITE" id="PS51202">
    <property type="entry name" value="RCK_C"/>
    <property type="match status" value="1"/>
</dbReference>
<dbReference type="PROSITE" id="PS51201">
    <property type="entry name" value="RCK_N"/>
    <property type="match status" value="1"/>
</dbReference>
<reference evidence="4" key="1">
    <citation type="submission" date="2017-04" db="EMBL/GenBank/DDBJ databases">
        <authorList>
            <person name="Varghese N."/>
            <person name="Submissions S."/>
        </authorList>
    </citation>
    <scope>NUCLEOTIDE SEQUENCE [LARGE SCALE GENOMIC DNA]</scope>
    <source>
        <strain evidence="4">RKEM611</strain>
    </source>
</reference>
<feature type="domain" description="RCK N-terminal" evidence="1">
    <location>
        <begin position="3"/>
        <end position="120"/>
    </location>
</feature>
<evidence type="ECO:0000313" key="4">
    <source>
        <dbReference type="Proteomes" id="UP000192907"/>
    </source>
</evidence>
<dbReference type="Gene3D" id="3.30.70.1450">
    <property type="entry name" value="Regulator of K+ conductance, C-terminal domain"/>
    <property type="match status" value="1"/>
</dbReference>
<accession>A0A1Y6B9W9</accession>
<dbReference type="GO" id="GO:0008324">
    <property type="term" value="F:monoatomic cation transmembrane transporter activity"/>
    <property type="evidence" value="ECO:0007669"/>
    <property type="project" value="InterPro"/>
</dbReference>
<dbReference type="PANTHER" id="PTHR43833:SF7">
    <property type="entry name" value="KTR SYSTEM POTASSIUM UPTAKE PROTEIN C"/>
    <property type="match status" value="1"/>
</dbReference>
<dbReference type="InterPro" id="IPR036291">
    <property type="entry name" value="NAD(P)-bd_dom_sf"/>
</dbReference>
<name>A0A1Y6B9W9_9BACT</name>
<gene>
    <name evidence="3" type="ORF">SAMN06296036_103127</name>
</gene>
<proteinExistence type="predicted"/>
<dbReference type="Gene3D" id="3.40.50.720">
    <property type="entry name" value="NAD(P)-binding Rossmann-like Domain"/>
    <property type="match status" value="1"/>
</dbReference>
<keyword evidence="4" id="KW-1185">Reference proteome</keyword>
<dbReference type="OrthoDB" id="9776294at2"/>
<organism evidence="3 4">
    <name type="scientific">Pseudobacteriovorax antillogorgiicola</name>
    <dbReference type="NCBI Taxonomy" id="1513793"/>
    <lineage>
        <taxon>Bacteria</taxon>
        <taxon>Pseudomonadati</taxon>
        <taxon>Bdellovibrionota</taxon>
        <taxon>Oligoflexia</taxon>
        <taxon>Oligoflexales</taxon>
        <taxon>Pseudobacteriovoracaceae</taxon>
        <taxon>Pseudobacteriovorax</taxon>
    </lineage>
</organism>
<dbReference type="STRING" id="1513793.SAMN06296036_103127"/>
<dbReference type="PANTHER" id="PTHR43833">
    <property type="entry name" value="POTASSIUM CHANNEL PROTEIN 2-RELATED-RELATED"/>
    <property type="match status" value="1"/>
</dbReference>
<dbReference type="RefSeq" id="WP_132316147.1">
    <property type="nucleotide sequence ID" value="NZ_FWZT01000003.1"/>
</dbReference>
<dbReference type="InterPro" id="IPR050721">
    <property type="entry name" value="Trk_Ktr_HKT_K-transport"/>
</dbReference>
<evidence type="ECO:0000313" key="3">
    <source>
        <dbReference type="EMBL" id="SMF00720.1"/>
    </source>
</evidence>
<evidence type="ECO:0000259" key="1">
    <source>
        <dbReference type="PROSITE" id="PS51201"/>
    </source>
</evidence>
<dbReference type="SUPFAM" id="SSF116726">
    <property type="entry name" value="TrkA C-terminal domain-like"/>
    <property type="match status" value="1"/>
</dbReference>
<dbReference type="EMBL" id="FWZT01000003">
    <property type="protein sequence ID" value="SMF00720.1"/>
    <property type="molecule type" value="Genomic_DNA"/>
</dbReference>
<dbReference type="InterPro" id="IPR036721">
    <property type="entry name" value="RCK_C_sf"/>
</dbReference>
<dbReference type="Proteomes" id="UP000192907">
    <property type="component" value="Unassembled WGS sequence"/>
</dbReference>
<sequence length="220" mass="23993">MKVNKVAIIGLGHFGASLCEKLSEAGIEILAVDADEDRVRAVEPFSAHPVVLDGRDKQGLANLGLQDMDVVIVAIGEDFESSVLTTAHCQELGVKRLISRTMNPVQERVISLMGIKEQILPERDSAFNLAYRLGLGTCLSFIDMGDGYGFFEVEVPEIFVDKSLADIKLREEHQLNLVTLKRPDASGDAKVIGVPVVDAPLREGDILVLFGHGKDIKKLM</sequence>
<dbReference type="GO" id="GO:0006813">
    <property type="term" value="P:potassium ion transport"/>
    <property type="evidence" value="ECO:0007669"/>
    <property type="project" value="InterPro"/>
</dbReference>
<dbReference type="InterPro" id="IPR003148">
    <property type="entry name" value="RCK_N"/>
</dbReference>
<dbReference type="InterPro" id="IPR006037">
    <property type="entry name" value="RCK_C"/>
</dbReference>
<dbReference type="Pfam" id="PF02254">
    <property type="entry name" value="TrkA_N"/>
    <property type="match status" value="1"/>
</dbReference>
<dbReference type="SUPFAM" id="SSF51735">
    <property type="entry name" value="NAD(P)-binding Rossmann-fold domains"/>
    <property type="match status" value="1"/>
</dbReference>